<evidence type="ECO:0000313" key="4">
    <source>
        <dbReference type="Proteomes" id="UP000275027"/>
    </source>
</evidence>
<evidence type="ECO:0000313" key="2">
    <source>
        <dbReference type="EMBL" id="RLJ24392.1"/>
    </source>
</evidence>
<dbReference type="AlphaFoldDB" id="A0A497U2G9"/>
<name>A0A497U2G9_9FLAO</name>
<keyword evidence="3" id="KW-1185">Reference proteome</keyword>
<evidence type="ECO:0000313" key="3">
    <source>
        <dbReference type="Proteomes" id="UP000233767"/>
    </source>
</evidence>
<evidence type="ECO:0000313" key="1">
    <source>
        <dbReference type="EMBL" id="PKW30052.1"/>
    </source>
</evidence>
<reference evidence="2 4" key="2">
    <citation type="submission" date="2018-10" db="EMBL/GenBank/DDBJ databases">
        <title>Genomic Encyclopedia of Archaeal and Bacterial Type Strains, Phase II (KMG-II): from individual species to whole genera.</title>
        <authorList>
            <person name="Goeker M."/>
        </authorList>
    </citation>
    <scope>NUCLEOTIDE SEQUENCE [LARGE SCALE GENOMIC DNA]</scope>
    <source>
        <strain evidence="2 4">DSM 21886</strain>
    </source>
</reference>
<protein>
    <submittedName>
        <fullName evidence="2">Uncharacterized protein</fullName>
    </submittedName>
</protein>
<proteinExistence type="predicted"/>
<dbReference type="EMBL" id="PJND01000007">
    <property type="protein sequence ID" value="PKW30052.1"/>
    <property type="molecule type" value="Genomic_DNA"/>
</dbReference>
<dbReference type="EMBL" id="RCCB01000012">
    <property type="protein sequence ID" value="RLJ24392.1"/>
    <property type="molecule type" value="Genomic_DNA"/>
</dbReference>
<dbReference type="Proteomes" id="UP000275027">
    <property type="component" value="Unassembled WGS sequence"/>
</dbReference>
<comment type="caution">
    <text evidence="2">The sequence shown here is derived from an EMBL/GenBank/DDBJ whole genome shotgun (WGS) entry which is preliminary data.</text>
</comment>
<accession>A0A497U2G9</accession>
<dbReference type="Proteomes" id="UP000233767">
    <property type="component" value="Unassembled WGS sequence"/>
</dbReference>
<sequence>MKKCFVLFIVTIFTCCSPKGIKKDITIIEMQISPSFWFQKKIVFNVKEKYLLYKNLSAFVDEERWVLRNEASENTLISLTDSEVDSLVMLYDKIIISEEEVLTPPDGETILIQAIENNKLVSIHNGEGIYELRKALIGIVKEKSNDPKIKKEMLRL</sequence>
<dbReference type="RefSeq" id="WP_056070595.1">
    <property type="nucleotide sequence ID" value="NZ_JAVHXU010000061.1"/>
</dbReference>
<gene>
    <name evidence="1" type="ORF">B0G92_1701</name>
    <name evidence="2" type="ORF">CLV50_2273</name>
</gene>
<organism evidence="2 4">
    <name type="scientific">Flavobacterium lindanitolerans</name>
    <dbReference type="NCBI Taxonomy" id="428988"/>
    <lineage>
        <taxon>Bacteria</taxon>
        <taxon>Pseudomonadati</taxon>
        <taxon>Bacteroidota</taxon>
        <taxon>Flavobacteriia</taxon>
        <taxon>Flavobacteriales</taxon>
        <taxon>Flavobacteriaceae</taxon>
        <taxon>Flavobacterium</taxon>
    </lineage>
</organism>
<reference evidence="1 3" key="1">
    <citation type="submission" date="2017-12" db="EMBL/GenBank/DDBJ databases">
        <title>Genomic Encyclopedia of Type Strains, Phase III (KMG-III): the genomes of soil and plant-associated and newly described type strains.</title>
        <authorList>
            <person name="Whitman W."/>
        </authorList>
    </citation>
    <scope>NUCLEOTIDE SEQUENCE [LARGE SCALE GENOMIC DNA]</scope>
    <source>
        <strain evidence="1 3">IP-10</strain>
    </source>
</reference>